<evidence type="ECO:0000259" key="5">
    <source>
        <dbReference type="Pfam" id="PF04542"/>
    </source>
</evidence>
<dbReference type="Gene3D" id="1.10.1740.10">
    <property type="match status" value="1"/>
</dbReference>
<reference evidence="6 7" key="1">
    <citation type="submission" date="2016-06" db="EMBL/GenBank/DDBJ databases">
        <authorList>
            <person name="Kjaerup R.B."/>
            <person name="Dalgaard T.S."/>
            <person name="Juul-Madsen H.R."/>
        </authorList>
    </citation>
    <scope>NUCLEOTIDE SEQUENCE [LARGE SCALE GENOMIC DNA]</scope>
    <source>
        <strain evidence="6 7">E2838</strain>
    </source>
</reference>
<organism evidence="6 7">
    <name type="scientific">Mycobacterium scrofulaceum</name>
    <dbReference type="NCBI Taxonomy" id="1783"/>
    <lineage>
        <taxon>Bacteria</taxon>
        <taxon>Bacillati</taxon>
        <taxon>Actinomycetota</taxon>
        <taxon>Actinomycetes</taxon>
        <taxon>Mycobacteriales</taxon>
        <taxon>Mycobacteriaceae</taxon>
        <taxon>Mycobacterium</taxon>
    </lineage>
</organism>
<keyword evidence="4" id="KW-0804">Transcription</keyword>
<dbReference type="Gene3D" id="1.10.10.10">
    <property type="entry name" value="Winged helix-like DNA-binding domain superfamily/Winged helix DNA-binding domain"/>
    <property type="match status" value="1"/>
</dbReference>
<dbReference type="Pfam" id="PF04542">
    <property type="entry name" value="Sigma70_r2"/>
    <property type="match status" value="1"/>
</dbReference>
<dbReference type="InterPro" id="IPR039425">
    <property type="entry name" value="RNA_pol_sigma-70-like"/>
</dbReference>
<dbReference type="InterPro" id="IPR036388">
    <property type="entry name" value="WH-like_DNA-bd_sf"/>
</dbReference>
<dbReference type="EMBL" id="LZJY01000111">
    <property type="protein sequence ID" value="OBI06896.1"/>
    <property type="molecule type" value="Genomic_DNA"/>
</dbReference>
<evidence type="ECO:0000256" key="2">
    <source>
        <dbReference type="ARBA" id="ARBA00023015"/>
    </source>
</evidence>
<dbReference type="SUPFAM" id="SSF88946">
    <property type="entry name" value="Sigma2 domain of RNA polymerase sigma factors"/>
    <property type="match status" value="1"/>
</dbReference>
<keyword evidence="2" id="KW-0805">Transcription regulation</keyword>
<evidence type="ECO:0000256" key="3">
    <source>
        <dbReference type="ARBA" id="ARBA00023082"/>
    </source>
</evidence>
<dbReference type="InterPro" id="IPR013325">
    <property type="entry name" value="RNA_pol_sigma_r2"/>
</dbReference>
<dbReference type="InterPro" id="IPR013324">
    <property type="entry name" value="RNA_pol_sigma_r3/r4-like"/>
</dbReference>
<proteinExistence type="inferred from homology"/>
<evidence type="ECO:0000313" key="6">
    <source>
        <dbReference type="EMBL" id="OBI06896.1"/>
    </source>
</evidence>
<comment type="similarity">
    <text evidence="1">Belongs to the sigma-70 factor family. ECF subfamily.</text>
</comment>
<name>A0A1A2W1X5_MYCSC</name>
<dbReference type="Proteomes" id="UP000092207">
    <property type="component" value="Unassembled WGS sequence"/>
</dbReference>
<dbReference type="InterPro" id="IPR007627">
    <property type="entry name" value="RNA_pol_sigma70_r2"/>
</dbReference>
<keyword evidence="3" id="KW-0731">Sigma factor</keyword>
<dbReference type="GO" id="GO:0006352">
    <property type="term" value="P:DNA-templated transcription initiation"/>
    <property type="evidence" value="ECO:0007669"/>
    <property type="project" value="InterPro"/>
</dbReference>
<accession>A0A1A2W1X5</accession>
<dbReference type="GO" id="GO:0016987">
    <property type="term" value="F:sigma factor activity"/>
    <property type="evidence" value="ECO:0007669"/>
    <property type="project" value="UniProtKB-KW"/>
</dbReference>
<evidence type="ECO:0000256" key="1">
    <source>
        <dbReference type="ARBA" id="ARBA00010641"/>
    </source>
</evidence>
<dbReference type="SUPFAM" id="SSF88659">
    <property type="entry name" value="Sigma3 and sigma4 domains of RNA polymerase sigma factors"/>
    <property type="match status" value="1"/>
</dbReference>
<feature type="domain" description="RNA polymerase sigma-70 region 2" evidence="5">
    <location>
        <begin position="33"/>
        <end position="100"/>
    </location>
</feature>
<protein>
    <recommendedName>
        <fullName evidence="5">RNA polymerase sigma-70 region 2 domain-containing protein</fullName>
    </recommendedName>
</protein>
<dbReference type="NCBIfam" id="TIGR02937">
    <property type="entry name" value="sigma70-ECF"/>
    <property type="match status" value="1"/>
</dbReference>
<comment type="caution">
    <text evidence="6">The sequence shown here is derived from an EMBL/GenBank/DDBJ whole genome shotgun (WGS) entry which is preliminary data.</text>
</comment>
<dbReference type="PANTHER" id="PTHR43133:SF51">
    <property type="entry name" value="RNA POLYMERASE SIGMA FACTOR"/>
    <property type="match status" value="1"/>
</dbReference>
<dbReference type="PANTHER" id="PTHR43133">
    <property type="entry name" value="RNA POLYMERASE ECF-TYPE SIGMA FACTO"/>
    <property type="match status" value="1"/>
</dbReference>
<dbReference type="InterPro" id="IPR014284">
    <property type="entry name" value="RNA_pol_sigma-70_dom"/>
</dbReference>
<sequence length="260" mass="28524">MTSMTTLPNNRIVSDADLARAAAAGDRAALAGIYNRYAAPLHAYCVGMLRDRDAASDCVQDVFCTATTKLPKLRDADKLRPWLYAIARRSALRTLSDRRREAACDELPDDAATGPGPFTLTAQNELRQLITQAADGLCERDRRVLELAYRHGATGTELAHVLGISYDSTKKVLQRLRDTIERSLGALLVARHASQHGCPQLAAELSGWDHQFTVLMRKRIARHIESCPTCDGYRRSALNAVAMLGGGLLDELSKSHGRSR</sequence>
<gene>
    <name evidence="6" type="ORF">A5679_11825</name>
</gene>
<dbReference type="AlphaFoldDB" id="A0A1A2W1X5"/>
<evidence type="ECO:0000256" key="4">
    <source>
        <dbReference type="ARBA" id="ARBA00023163"/>
    </source>
</evidence>
<dbReference type="RefSeq" id="WP_067303085.1">
    <property type="nucleotide sequence ID" value="NZ_LZJY01000111.1"/>
</dbReference>
<evidence type="ECO:0000313" key="7">
    <source>
        <dbReference type="Proteomes" id="UP000092207"/>
    </source>
</evidence>